<proteinExistence type="predicted"/>
<feature type="transmembrane region" description="Helical" evidence="6">
    <location>
        <begin position="488"/>
        <end position="510"/>
    </location>
</feature>
<name>A0A7W1WQG5_9BACL</name>
<dbReference type="GO" id="GO:0140359">
    <property type="term" value="F:ABC-type transporter activity"/>
    <property type="evidence" value="ECO:0007669"/>
    <property type="project" value="InterPro"/>
</dbReference>
<feature type="transmembrane region" description="Helical" evidence="6">
    <location>
        <begin position="29"/>
        <end position="50"/>
    </location>
</feature>
<dbReference type="InterPro" id="IPR017500">
    <property type="entry name" value="Phage_infect_YhgE_N"/>
</dbReference>
<keyword evidence="4 6" id="KW-0472">Membrane</keyword>
<reference evidence="9 10" key="1">
    <citation type="submission" date="2020-07" db="EMBL/GenBank/DDBJ databases">
        <authorList>
            <person name="Feng H."/>
        </authorList>
    </citation>
    <scope>NUCLEOTIDE SEQUENCE [LARGE SCALE GENOMIC DNA]</scope>
    <source>
        <strain evidence="10">s-10</strain>
    </source>
</reference>
<dbReference type="Gene3D" id="3.40.1710.10">
    <property type="entry name" value="abc type-2 transporter like domain"/>
    <property type="match status" value="1"/>
</dbReference>
<evidence type="ECO:0000259" key="7">
    <source>
        <dbReference type="Pfam" id="PF01061"/>
    </source>
</evidence>
<evidence type="ECO:0000313" key="9">
    <source>
        <dbReference type="EMBL" id="MBA4494160.1"/>
    </source>
</evidence>
<keyword evidence="2 6" id="KW-0812">Transmembrane</keyword>
<keyword evidence="3 6" id="KW-1133">Transmembrane helix</keyword>
<evidence type="ECO:0000256" key="3">
    <source>
        <dbReference type="ARBA" id="ARBA00022989"/>
    </source>
</evidence>
<feature type="transmembrane region" description="Helical" evidence="6">
    <location>
        <begin position="556"/>
        <end position="577"/>
    </location>
</feature>
<feature type="transmembrane region" description="Helical" evidence="6">
    <location>
        <begin position="584"/>
        <end position="603"/>
    </location>
</feature>
<dbReference type="PANTHER" id="PTHR43077:SF5">
    <property type="entry name" value="PHAGE INFECTION PROTEIN"/>
    <property type="match status" value="1"/>
</dbReference>
<feature type="domain" description="ABC-2 type transporter transmembrane" evidence="7">
    <location>
        <begin position="525"/>
        <end position="629"/>
    </location>
</feature>
<dbReference type="Pfam" id="PF01061">
    <property type="entry name" value="ABC2_membrane"/>
    <property type="match status" value="1"/>
</dbReference>
<evidence type="ECO:0000256" key="1">
    <source>
        <dbReference type="ARBA" id="ARBA00004141"/>
    </source>
</evidence>
<evidence type="ECO:0000259" key="8">
    <source>
        <dbReference type="Pfam" id="PF12698"/>
    </source>
</evidence>
<gene>
    <name evidence="9" type="ORF">H1191_07565</name>
</gene>
<evidence type="ECO:0000313" key="10">
    <source>
        <dbReference type="Proteomes" id="UP000535491"/>
    </source>
</evidence>
<feature type="transmembrane region" description="Helical" evidence="6">
    <location>
        <begin position="637"/>
        <end position="660"/>
    </location>
</feature>
<dbReference type="InterPro" id="IPR023908">
    <property type="entry name" value="xxxLxxG_rpt"/>
</dbReference>
<comment type="caution">
    <text evidence="9">The sequence shown here is derived from an EMBL/GenBank/DDBJ whole genome shotgun (WGS) entry which is preliminary data.</text>
</comment>
<evidence type="ECO:0000256" key="6">
    <source>
        <dbReference type="SAM" id="Phobius"/>
    </source>
</evidence>
<dbReference type="Pfam" id="PF12698">
    <property type="entry name" value="ABC2_membrane_3"/>
    <property type="match status" value="1"/>
</dbReference>
<evidence type="ECO:0000256" key="5">
    <source>
        <dbReference type="SAM" id="Coils"/>
    </source>
</evidence>
<dbReference type="InterPro" id="IPR051328">
    <property type="entry name" value="T7SS_ABC-Transporter"/>
</dbReference>
<dbReference type="NCBIfam" id="TIGR03061">
    <property type="entry name" value="pip_yhgE_Nterm"/>
    <property type="match status" value="1"/>
</dbReference>
<protein>
    <submittedName>
        <fullName evidence="9">YhgE/Pip domain-containing protein</fullName>
    </submittedName>
</protein>
<dbReference type="InterPro" id="IPR017501">
    <property type="entry name" value="Phage_infect_YhgE_C"/>
</dbReference>
<dbReference type="NCBIfam" id="TIGR03062">
    <property type="entry name" value="pip_yhgE_Cterm"/>
    <property type="match status" value="1"/>
</dbReference>
<dbReference type="NCBIfam" id="TIGR03057">
    <property type="entry name" value="xxxLxxG_by_4"/>
    <property type="match status" value="1"/>
</dbReference>
<comment type="subcellular location">
    <subcellularLocation>
        <location evidence="1">Membrane</location>
        <topology evidence="1">Multi-pass membrane protein</topology>
    </subcellularLocation>
</comment>
<feature type="transmembrane region" description="Helical" evidence="6">
    <location>
        <begin position="522"/>
        <end position="544"/>
    </location>
</feature>
<feature type="domain" description="ABC-2 type transporter transmembrane" evidence="8">
    <location>
        <begin position="33"/>
        <end position="167"/>
    </location>
</feature>
<accession>A0A7W1WQG5</accession>
<dbReference type="Proteomes" id="UP000535491">
    <property type="component" value="Unassembled WGS sequence"/>
</dbReference>
<dbReference type="RefSeq" id="WP_181751394.1">
    <property type="nucleotide sequence ID" value="NZ_JACEIQ010000005.1"/>
</dbReference>
<dbReference type="PANTHER" id="PTHR43077">
    <property type="entry name" value="TRANSPORT PERMEASE YVFS-RELATED"/>
    <property type="match status" value="1"/>
</dbReference>
<feature type="coiled-coil region" evidence="5">
    <location>
        <begin position="238"/>
        <end position="272"/>
    </location>
</feature>
<dbReference type="InterPro" id="IPR013525">
    <property type="entry name" value="ABC2_TM"/>
</dbReference>
<dbReference type="EMBL" id="JACEIQ010000005">
    <property type="protein sequence ID" value="MBA4494160.1"/>
    <property type="molecule type" value="Genomic_DNA"/>
</dbReference>
<feature type="coiled-coil region" evidence="5">
    <location>
        <begin position="326"/>
        <end position="353"/>
    </location>
</feature>
<keyword evidence="5" id="KW-0175">Coiled coil</keyword>
<evidence type="ECO:0000256" key="2">
    <source>
        <dbReference type="ARBA" id="ARBA00022692"/>
    </source>
</evidence>
<sequence>MMREKVKSSGFSTGLTDLQHLWASRSMRLGLLGVLAIPLVYSFIYLWAFFDPYENMKYLPVAIVNEDHGAVKDGKQINAGKELVQELEKDSKLKWEFIPRTQMKKGLKEGEYYIAVVIPRDFSQRAASADSPAPLKGQLQYYYDESNNYLSGRIGQSVIRELENTLEEKLTHVYIAEIFNKLKKSAEDLARAADGAATLADSVKKAEQGSREIKSGIHQLQSGADRLYTGTHQLSRHLAAMNRELVKTKGEIAGHREQIKKVQTMIHQLNEQIQIIAKTGKWPGQDSRIYAMEETISQINGNNDQSGKLLQELIKDHPELAADPHAKQLKLALSTEAKQHQRLQNQLSEMKQKENSLPSDLSPDELAQIAARSQKLTDDLDRAIASIDKLDQLVTGTGQLLQGAQRLEAGQSRLIDGLNQLETGAIQLQKGLGNIASGQYQLANGLHDGVNAANKNLTSAKEKENMIADPVNVQEESLHPVPNYATGFAPYFLSLSLWVGAMFLFTVIDLYRVLDKPGGEPLSLASGAIIGAAQAVICSSAIIWGLGIKPELPTQFFLFTIVMSLTFISLNRMLVALMKNVGRFLAIIFLMFQLTSSAGTYPLPLLPDFFQGLHAYMPMTYSIHGLRAALSSGNIHAVFQDSCILLAFMSGAYMVTQIYLRWVKPWIKRAVIPGLKRRIAV</sequence>
<keyword evidence="10" id="KW-1185">Reference proteome</keyword>
<evidence type="ECO:0000256" key="4">
    <source>
        <dbReference type="ARBA" id="ARBA00023136"/>
    </source>
</evidence>
<dbReference type="GO" id="GO:0016020">
    <property type="term" value="C:membrane"/>
    <property type="evidence" value="ECO:0007669"/>
    <property type="project" value="UniProtKB-SubCell"/>
</dbReference>
<organism evidence="9 10">
    <name type="scientific">Paenactinomyces guangxiensis</name>
    <dbReference type="NCBI Taxonomy" id="1490290"/>
    <lineage>
        <taxon>Bacteria</taxon>
        <taxon>Bacillati</taxon>
        <taxon>Bacillota</taxon>
        <taxon>Bacilli</taxon>
        <taxon>Bacillales</taxon>
        <taxon>Thermoactinomycetaceae</taxon>
        <taxon>Paenactinomyces</taxon>
    </lineage>
</organism>
<dbReference type="AlphaFoldDB" id="A0A7W1WQG5"/>